<dbReference type="Proteomes" id="UP000246114">
    <property type="component" value="Unassembled WGS sequence"/>
</dbReference>
<organism evidence="1 2">
    <name type="scientific">Clostridium cadaveris</name>
    <dbReference type="NCBI Taxonomy" id="1529"/>
    <lineage>
        <taxon>Bacteria</taxon>
        <taxon>Bacillati</taxon>
        <taxon>Bacillota</taxon>
        <taxon>Clostridia</taxon>
        <taxon>Eubacteriales</taxon>
        <taxon>Clostridiaceae</taxon>
        <taxon>Clostridium</taxon>
    </lineage>
</organism>
<sequence>MSGLKDVRSIVKVGIKVYEVSGESDVLTLEYLPSHLIYKVTVLEYISRPHLIFHVIQNVELVDKVKLSGFIEKCDKNDLNIYTINSKNMLEKVLEETKNINTK</sequence>
<name>A0A316MKU5_9CLOT</name>
<evidence type="ECO:0000313" key="2">
    <source>
        <dbReference type="Proteomes" id="UP000246114"/>
    </source>
</evidence>
<dbReference type="AlphaFoldDB" id="A0A316MKU5"/>
<accession>A0A316MKU5</accession>
<dbReference type="EMBL" id="QAMZ01000042">
    <property type="protein sequence ID" value="PWL53130.1"/>
    <property type="molecule type" value="Genomic_DNA"/>
</dbReference>
<protein>
    <submittedName>
        <fullName evidence="1">Uncharacterized protein</fullName>
    </submittedName>
</protein>
<reference evidence="1 2" key="1">
    <citation type="submission" date="2018-03" db="EMBL/GenBank/DDBJ databases">
        <title>The uncultured portion of the human microbiome is neutrally assembled.</title>
        <authorList>
            <person name="Jeraldo P."/>
            <person name="Boardman L."/>
            <person name="White B.A."/>
            <person name="Nelson H."/>
            <person name="Goldenfeld N."/>
            <person name="Chia N."/>
        </authorList>
    </citation>
    <scope>NUCLEOTIDE SEQUENCE [LARGE SCALE GENOMIC DNA]</scope>
    <source>
        <strain evidence="1">CIM:MAG 903</strain>
    </source>
</reference>
<gene>
    <name evidence="1" type="ORF">DBY38_08605</name>
</gene>
<evidence type="ECO:0000313" key="1">
    <source>
        <dbReference type="EMBL" id="PWL53130.1"/>
    </source>
</evidence>
<comment type="caution">
    <text evidence="1">The sequence shown here is derived from an EMBL/GenBank/DDBJ whole genome shotgun (WGS) entry which is preliminary data.</text>
</comment>
<proteinExistence type="predicted"/>